<dbReference type="InterPro" id="IPR019887">
    <property type="entry name" value="Tscrpt_reg_AsnC/Lrp_C"/>
</dbReference>
<dbReference type="Pfam" id="PF01037">
    <property type="entry name" value="AsnC_trans_reg"/>
    <property type="match status" value="1"/>
</dbReference>
<dbReference type="Proteomes" id="UP000501600">
    <property type="component" value="Chromosome"/>
</dbReference>
<dbReference type="PANTHER" id="PTHR30154:SF34">
    <property type="entry name" value="TRANSCRIPTIONAL REGULATOR AZLB"/>
    <property type="match status" value="1"/>
</dbReference>
<dbReference type="InterPro" id="IPR011991">
    <property type="entry name" value="ArsR-like_HTH"/>
</dbReference>
<dbReference type="EMBL" id="CP051217">
    <property type="protein sequence ID" value="QJB68775.1"/>
    <property type="molecule type" value="Genomic_DNA"/>
</dbReference>
<dbReference type="KEGG" id="phao:HF685_05350"/>
<dbReference type="InterPro" id="IPR000485">
    <property type="entry name" value="AsnC-type_HTH_dom"/>
</dbReference>
<keyword evidence="6" id="KW-1185">Reference proteome</keyword>
<keyword evidence="3" id="KW-0804">Transcription</keyword>
<dbReference type="AlphaFoldDB" id="A0A6H2DLE5"/>
<dbReference type="Gene3D" id="1.10.10.10">
    <property type="entry name" value="Winged helix-like DNA-binding domain superfamily/Winged helix DNA-binding domain"/>
    <property type="match status" value="1"/>
</dbReference>
<gene>
    <name evidence="5" type="ORF">HF685_05350</name>
</gene>
<dbReference type="RefSeq" id="WP_168818617.1">
    <property type="nucleotide sequence ID" value="NZ_CP051217.1"/>
</dbReference>
<evidence type="ECO:0000256" key="3">
    <source>
        <dbReference type="ARBA" id="ARBA00023163"/>
    </source>
</evidence>
<feature type="domain" description="HTH asnC-type" evidence="4">
    <location>
        <begin position="7"/>
        <end position="67"/>
    </location>
</feature>
<dbReference type="GO" id="GO:0006355">
    <property type="term" value="P:regulation of DNA-templated transcription"/>
    <property type="evidence" value="ECO:0007669"/>
    <property type="project" value="UniProtKB-ARBA"/>
</dbReference>
<dbReference type="SUPFAM" id="SSF46785">
    <property type="entry name" value="Winged helix' DNA-binding domain"/>
    <property type="match status" value="1"/>
</dbReference>
<dbReference type="InterPro" id="IPR019888">
    <property type="entry name" value="Tscrpt_reg_AsnC-like"/>
</dbReference>
<dbReference type="GO" id="GO:0043200">
    <property type="term" value="P:response to amino acid"/>
    <property type="evidence" value="ECO:0007669"/>
    <property type="project" value="TreeGrafter"/>
</dbReference>
<evidence type="ECO:0000256" key="2">
    <source>
        <dbReference type="ARBA" id="ARBA00023125"/>
    </source>
</evidence>
<dbReference type="PANTHER" id="PTHR30154">
    <property type="entry name" value="LEUCINE-RESPONSIVE REGULATORY PROTEIN"/>
    <property type="match status" value="1"/>
</dbReference>
<sequence length="159" mass="17667">MSEEFAVDDIDMAIVERLRENGRATNQQIADKLNLTAATVSARIRRMEDANKLRVVAVSDFAAHGYNVLMEVAIEVDGRPSSEVAEELAEFPEVFAAHLVTGRYDIDMLVALHDFDDLADLLLNKFSRVKGIRSMMPAIAVDVVKYKFDVAPIEAREGV</sequence>
<evidence type="ECO:0000256" key="1">
    <source>
        <dbReference type="ARBA" id="ARBA00023015"/>
    </source>
</evidence>
<proteinExistence type="predicted"/>
<dbReference type="InterPro" id="IPR036388">
    <property type="entry name" value="WH-like_DNA-bd_sf"/>
</dbReference>
<dbReference type="Pfam" id="PF13404">
    <property type="entry name" value="HTH_AsnC-type"/>
    <property type="match status" value="1"/>
</dbReference>
<evidence type="ECO:0000313" key="6">
    <source>
        <dbReference type="Proteomes" id="UP000501600"/>
    </source>
</evidence>
<dbReference type="Gene3D" id="3.30.70.920">
    <property type="match status" value="1"/>
</dbReference>
<dbReference type="GO" id="GO:0005829">
    <property type="term" value="C:cytosol"/>
    <property type="evidence" value="ECO:0007669"/>
    <property type="project" value="TreeGrafter"/>
</dbReference>
<accession>A0A6H2DLE5</accession>
<dbReference type="SMART" id="SM00344">
    <property type="entry name" value="HTH_ASNC"/>
    <property type="match status" value="1"/>
</dbReference>
<protein>
    <submittedName>
        <fullName evidence="5">Winged helix-turn-helix transcriptional regulator</fullName>
    </submittedName>
</protein>
<organism evidence="5 6">
    <name type="scientific">Parasphingorhabdus halotolerans</name>
    <dbReference type="NCBI Taxonomy" id="2725558"/>
    <lineage>
        <taxon>Bacteria</taxon>
        <taxon>Pseudomonadati</taxon>
        <taxon>Pseudomonadota</taxon>
        <taxon>Alphaproteobacteria</taxon>
        <taxon>Sphingomonadales</taxon>
        <taxon>Sphingomonadaceae</taxon>
        <taxon>Parasphingorhabdus</taxon>
    </lineage>
</organism>
<dbReference type="PROSITE" id="PS50956">
    <property type="entry name" value="HTH_ASNC_2"/>
    <property type="match status" value="1"/>
</dbReference>
<dbReference type="InterPro" id="IPR011008">
    <property type="entry name" value="Dimeric_a/b-barrel"/>
</dbReference>
<evidence type="ECO:0000259" key="4">
    <source>
        <dbReference type="PROSITE" id="PS50956"/>
    </source>
</evidence>
<keyword evidence="2" id="KW-0238">DNA-binding</keyword>
<keyword evidence="1" id="KW-0805">Transcription regulation</keyword>
<reference evidence="5 6" key="1">
    <citation type="submission" date="2020-04" db="EMBL/GenBank/DDBJ databases">
        <title>Genome sequence for Sphingorhabdus sp. strain M1.</title>
        <authorList>
            <person name="Park S.-J."/>
        </authorList>
    </citation>
    <scope>NUCLEOTIDE SEQUENCE [LARGE SCALE GENOMIC DNA]</scope>
    <source>
        <strain evidence="5 6">JK6</strain>
    </source>
</reference>
<name>A0A6H2DLE5_9SPHN</name>
<dbReference type="SUPFAM" id="SSF54909">
    <property type="entry name" value="Dimeric alpha+beta barrel"/>
    <property type="match status" value="1"/>
</dbReference>
<dbReference type="PRINTS" id="PR00033">
    <property type="entry name" value="HTHASNC"/>
</dbReference>
<dbReference type="GO" id="GO:0043565">
    <property type="term" value="F:sequence-specific DNA binding"/>
    <property type="evidence" value="ECO:0007669"/>
    <property type="project" value="InterPro"/>
</dbReference>
<dbReference type="CDD" id="cd00090">
    <property type="entry name" value="HTH_ARSR"/>
    <property type="match status" value="1"/>
</dbReference>
<dbReference type="InterPro" id="IPR036390">
    <property type="entry name" value="WH_DNA-bd_sf"/>
</dbReference>
<evidence type="ECO:0000313" key="5">
    <source>
        <dbReference type="EMBL" id="QJB68775.1"/>
    </source>
</evidence>